<sequence length="344" mass="38951">MQMNIKDKSQIELFKTNINNSQKVVIVPHNNPDGDALGSSLGLYNTLKNMGKDATVISPNEFPDFLNWMHGVEDVLIYDKNIKKASQLIKDCELVIFVDFNALSRIKLMGNVFKEDETPRIMIDHHPFPEANTANIQISVPEASSTCELLFHVLNEAGFKKNITKEAAECIYAGIMTDTGSLNYNSSRPETYLIVADLLRMGIDKEHIHHMIFHNNSFDRMRLLGHALGEKMERIPEQRAAFISLSQDELKRFNFKPGDTEGFVNQALWIEGVNLSAMFTEKKDIVKISFRSRGGFPANKFSETYFNGGGHFNAAGGESKLKLDETVERFKTVLKEFCEVNNYN</sequence>
<accession>A0ABS1HKA0</accession>
<dbReference type="Gene3D" id="3.90.1640.10">
    <property type="entry name" value="inorganic pyrophosphatase (n-terminal core)"/>
    <property type="match status" value="1"/>
</dbReference>
<dbReference type="SUPFAM" id="SSF64182">
    <property type="entry name" value="DHH phosphoesterases"/>
    <property type="match status" value="1"/>
</dbReference>
<dbReference type="InterPro" id="IPR038763">
    <property type="entry name" value="DHH_sf"/>
</dbReference>
<dbReference type="InterPro" id="IPR001667">
    <property type="entry name" value="DDH_dom"/>
</dbReference>
<dbReference type="PANTHER" id="PTHR47618:SF1">
    <property type="entry name" value="BIFUNCTIONAL OLIGORIBONUCLEASE AND PAP PHOSPHATASE NRNA"/>
    <property type="match status" value="1"/>
</dbReference>
<dbReference type="Gene3D" id="3.10.310.30">
    <property type="match status" value="1"/>
</dbReference>
<protein>
    <submittedName>
        <fullName evidence="3">Bifunctional oligoribonuclease/PAP phosphatase NrnA</fullName>
    </submittedName>
</protein>
<dbReference type="Proteomes" id="UP000605676">
    <property type="component" value="Unassembled WGS sequence"/>
</dbReference>
<evidence type="ECO:0000313" key="3">
    <source>
        <dbReference type="EMBL" id="MBK3518102.1"/>
    </source>
</evidence>
<evidence type="ECO:0000259" key="1">
    <source>
        <dbReference type="Pfam" id="PF01368"/>
    </source>
</evidence>
<keyword evidence="4" id="KW-1185">Reference proteome</keyword>
<feature type="domain" description="DDH" evidence="1">
    <location>
        <begin position="23"/>
        <end position="175"/>
    </location>
</feature>
<dbReference type="InterPro" id="IPR051319">
    <property type="entry name" value="Oligoribo/pAp-PDE_c-di-AMP_PDE"/>
</dbReference>
<dbReference type="InterPro" id="IPR003156">
    <property type="entry name" value="DHHA1_dom"/>
</dbReference>
<dbReference type="EMBL" id="JAENRR010000027">
    <property type="protein sequence ID" value="MBK3518102.1"/>
    <property type="molecule type" value="Genomic_DNA"/>
</dbReference>
<gene>
    <name evidence="3" type="ORF">JIV24_12225</name>
</gene>
<reference evidence="3 4" key="1">
    <citation type="submission" date="2021-01" db="EMBL/GenBank/DDBJ databases">
        <title>Carboxyliciviraga sp.nov., isolated from coastal sediments.</title>
        <authorList>
            <person name="Lu D."/>
            <person name="Zhang T."/>
        </authorList>
    </citation>
    <scope>NUCLEOTIDE SEQUENCE [LARGE SCALE GENOMIC DNA]</scope>
    <source>
        <strain evidence="3 4">N1Y132</strain>
    </source>
</reference>
<organism evidence="3 4">
    <name type="scientific">Carboxylicivirga marina</name>
    <dbReference type="NCBI Taxonomy" id="2800988"/>
    <lineage>
        <taxon>Bacteria</taxon>
        <taxon>Pseudomonadati</taxon>
        <taxon>Bacteroidota</taxon>
        <taxon>Bacteroidia</taxon>
        <taxon>Marinilabiliales</taxon>
        <taxon>Marinilabiliaceae</taxon>
        <taxon>Carboxylicivirga</taxon>
    </lineage>
</organism>
<evidence type="ECO:0000313" key="4">
    <source>
        <dbReference type="Proteomes" id="UP000605676"/>
    </source>
</evidence>
<dbReference type="Pfam" id="PF01368">
    <property type="entry name" value="DHH"/>
    <property type="match status" value="1"/>
</dbReference>
<feature type="domain" description="DHHA1" evidence="2">
    <location>
        <begin position="253"/>
        <end position="337"/>
    </location>
</feature>
<dbReference type="PANTHER" id="PTHR47618">
    <property type="entry name" value="BIFUNCTIONAL OLIGORIBONUCLEASE AND PAP PHOSPHATASE NRNA"/>
    <property type="match status" value="1"/>
</dbReference>
<proteinExistence type="predicted"/>
<dbReference type="Pfam" id="PF02272">
    <property type="entry name" value="DHHA1"/>
    <property type="match status" value="1"/>
</dbReference>
<dbReference type="RefSeq" id="WP_200465330.1">
    <property type="nucleotide sequence ID" value="NZ_JAENRR010000027.1"/>
</dbReference>
<name>A0ABS1HKA0_9BACT</name>
<evidence type="ECO:0000259" key="2">
    <source>
        <dbReference type="Pfam" id="PF02272"/>
    </source>
</evidence>
<comment type="caution">
    <text evidence="3">The sequence shown here is derived from an EMBL/GenBank/DDBJ whole genome shotgun (WGS) entry which is preliminary data.</text>
</comment>